<dbReference type="InterPro" id="IPR035628">
    <property type="entry name" value="TcpC_C"/>
</dbReference>
<dbReference type="Pfam" id="PF12642">
    <property type="entry name" value="TpcC"/>
    <property type="match status" value="1"/>
</dbReference>
<protein>
    <submittedName>
        <fullName evidence="1">Conjugative transposon protein TcpC</fullName>
    </submittedName>
</protein>
<organism evidence="1 2">
    <name type="scientific">Streptococcus henryi</name>
    <dbReference type="NCBI Taxonomy" id="439219"/>
    <lineage>
        <taxon>Bacteria</taxon>
        <taxon>Bacillati</taxon>
        <taxon>Bacillota</taxon>
        <taxon>Bacilli</taxon>
        <taxon>Lactobacillales</taxon>
        <taxon>Streptococcaceae</taxon>
        <taxon>Streptococcus</taxon>
    </lineage>
</organism>
<dbReference type="Gene3D" id="3.10.450.540">
    <property type="match status" value="1"/>
</dbReference>
<dbReference type="EMBL" id="FMXP01000002">
    <property type="protein sequence ID" value="SDB01823.1"/>
    <property type="molecule type" value="Genomic_DNA"/>
</dbReference>
<name>A0A1G6A1G9_9STRE</name>
<keyword evidence="2" id="KW-1185">Reference proteome</keyword>
<gene>
    <name evidence="1" type="ORF">SAMN02910293_00085</name>
</gene>
<dbReference type="CDD" id="cd16428">
    <property type="entry name" value="TcpC_C"/>
    <property type="match status" value="1"/>
</dbReference>
<dbReference type="STRING" id="439219.SAMN02910293_00085"/>
<dbReference type="RefSeq" id="WP_083331227.1">
    <property type="nucleotide sequence ID" value="NZ_FMXP01000002.1"/>
</dbReference>
<sequence>MKLKGGVITQIKAFLMKFSKKEKQGKQPKVKELSKRTANIMTYGFLLFFVFIGFIGLVRAISLSSQVNSLKNKVADFETTLTDSANQTSTLDVSRVQYYMTNFIYAYINYDKESAEEREQTLQGYYAFDSSSYTEELNETRTLKSQRVISVEEYKSYDLAIVKVGYEVSGNSYVMNLAVPFKIKDGLLTIVSLPYSLADNLYQGESKSFEKNDSSDLVKLSSSETDSIKDFLEVFFDKYASSDETDLKLVMKEPVLMGGSYQVDTIDNSTALFYEGDDGQKVVQVSVTFTDKNTTDKHTENFTLYLSQSDNGWIVEKLYNYFKN</sequence>
<dbReference type="InterPro" id="IPR024735">
    <property type="entry name" value="TcpC"/>
</dbReference>
<dbReference type="Proteomes" id="UP000182508">
    <property type="component" value="Unassembled WGS sequence"/>
</dbReference>
<proteinExistence type="predicted"/>
<accession>A0A1G6A1G9</accession>
<dbReference type="AlphaFoldDB" id="A0A1G6A1G9"/>
<reference evidence="1 2" key="1">
    <citation type="submission" date="2016-10" db="EMBL/GenBank/DDBJ databases">
        <authorList>
            <person name="de Groot N.N."/>
        </authorList>
    </citation>
    <scope>NUCLEOTIDE SEQUENCE [LARGE SCALE GENOMIC DNA]</scope>
    <source>
        <strain evidence="1 2">A-4</strain>
    </source>
</reference>
<evidence type="ECO:0000313" key="2">
    <source>
        <dbReference type="Proteomes" id="UP000182508"/>
    </source>
</evidence>
<evidence type="ECO:0000313" key="1">
    <source>
        <dbReference type="EMBL" id="SDB01823.1"/>
    </source>
</evidence>
<dbReference type="CDD" id="cd16386">
    <property type="entry name" value="TcpC_N"/>
    <property type="match status" value="1"/>
</dbReference>